<evidence type="ECO:0000313" key="3">
    <source>
        <dbReference type="Proteomes" id="UP001157974"/>
    </source>
</evidence>
<feature type="compositionally biased region" description="Basic and acidic residues" evidence="1">
    <location>
        <begin position="25"/>
        <end position="59"/>
    </location>
</feature>
<evidence type="ECO:0000256" key="1">
    <source>
        <dbReference type="SAM" id="MobiDB-lite"/>
    </source>
</evidence>
<comment type="caution">
    <text evidence="2">The sequence shown here is derived from an EMBL/GenBank/DDBJ whole genome shotgun (WGS) entry which is preliminary data.</text>
</comment>
<name>A0AAV8V013_9RHOD</name>
<dbReference type="EMBL" id="JAMWBK010000002">
    <property type="protein sequence ID" value="KAJ8908151.1"/>
    <property type="molecule type" value="Genomic_DNA"/>
</dbReference>
<dbReference type="Proteomes" id="UP001157974">
    <property type="component" value="Unassembled WGS sequence"/>
</dbReference>
<proteinExistence type="predicted"/>
<evidence type="ECO:0008006" key="4">
    <source>
        <dbReference type="Google" id="ProtNLM"/>
    </source>
</evidence>
<keyword evidence="3" id="KW-1185">Reference proteome</keyword>
<organism evidence="2 3">
    <name type="scientific">Rhodosorus marinus</name>
    <dbReference type="NCBI Taxonomy" id="101924"/>
    <lineage>
        <taxon>Eukaryota</taxon>
        <taxon>Rhodophyta</taxon>
        <taxon>Stylonematophyceae</taxon>
        <taxon>Stylonematales</taxon>
        <taxon>Stylonemataceae</taxon>
        <taxon>Rhodosorus</taxon>
    </lineage>
</organism>
<accession>A0AAV8V013</accession>
<reference evidence="2 3" key="1">
    <citation type="journal article" date="2023" name="Nat. Commun.">
        <title>Origin of minicircular mitochondrial genomes in red algae.</title>
        <authorList>
            <person name="Lee Y."/>
            <person name="Cho C.H."/>
            <person name="Lee Y.M."/>
            <person name="Park S.I."/>
            <person name="Yang J.H."/>
            <person name="West J.A."/>
            <person name="Bhattacharya D."/>
            <person name="Yoon H.S."/>
        </authorList>
    </citation>
    <scope>NUCLEOTIDE SEQUENCE [LARGE SCALE GENOMIC DNA]</scope>
    <source>
        <strain evidence="2 3">CCMP1338</strain>
        <tissue evidence="2">Whole cell</tissue>
    </source>
</reference>
<sequence>MSHSFRHLFRTYGGNSGRFTLSGGGKDETEKAHDEDHERADRPKVPAAIEELKPREEKSSKRKRRRSSDDGEDAGQDGAVVDERVVSSTTPVFKTKSSRKSIVEKVDRRIEPDPDYKALSRKFIRGKSLEEVEEQWQAEKKEIWLNFKSRRRDFLRGRKHGSTRVSTK</sequence>
<gene>
    <name evidence="2" type="ORF">NDN08_008245</name>
</gene>
<dbReference type="AlphaFoldDB" id="A0AAV8V013"/>
<protein>
    <recommendedName>
        <fullName evidence="4">BCNT-C domain-containing protein</fullName>
    </recommendedName>
</protein>
<feature type="region of interest" description="Disordered" evidence="1">
    <location>
        <begin position="1"/>
        <end position="102"/>
    </location>
</feature>
<evidence type="ECO:0000313" key="2">
    <source>
        <dbReference type="EMBL" id="KAJ8908151.1"/>
    </source>
</evidence>